<dbReference type="Proteomes" id="UP000009183">
    <property type="component" value="Chromosome 12"/>
</dbReference>
<keyword evidence="2" id="KW-1185">Reference proteome</keyword>
<proteinExistence type="predicted"/>
<protein>
    <submittedName>
        <fullName evidence="1">Uncharacterized protein</fullName>
    </submittedName>
</protein>
<dbReference type="EMBL" id="FN595497">
    <property type="protein sequence ID" value="CCB48670.1"/>
    <property type="molecule type" value="Genomic_DNA"/>
</dbReference>
<accession>F6H929</accession>
<dbReference type="STRING" id="29760.F6H929"/>
<dbReference type="AlphaFoldDB" id="F6H929"/>
<organism evidence="1 2">
    <name type="scientific">Vitis vinifera</name>
    <name type="common">Grape</name>
    <dbReference type="NCBI Taxonomy" id="29760"/>
    <lineage>
        <taxon>Eukaryota</taxon>
        <taxon>Viridiplantae</taxon>
        <taxon>Streptophyta</taxon>
        <taxon>Embryophyta</taxon>
        <taxon>Tracheophyta</taxon>
        <taxon>Spermatophyta</taxon>
        <taxon>Magnoliopsida</taxon>
        <taxon>eudicotyledons</taxon>
        <taxon>Gunneridae</taxon>
        <taxon>Pentapetalae</taxon>
        <taxon>rosids</taxon>
        <taxon>Vitales</taxon>
        <taxon>Vitaceae</taxon>
        <taxon>Viteae</taxon>
        <taxon>Vitis</taxon>
    </lineage>
</organism>
<gene>
    <name evidence="1" type="ordered locus">VIT_12s0034g02300</name>
</gene>
<evidence type="ECO:0000313" key="2">
    <source>
        <dbReference type="Proteomes" id="UP000009183"/>
    </source>
</evidence>
<evidence type="ECO:0000313" key="1">
    <source>
        <dbReference type="EMBL" id="CCB48670.1"/>
    </source>
</evidence>
<dbReference type="HOGENOM" id="CLU_3036281_0_0_1"/>
<dbReference type="InParanoid" id="F6H929"/>
<reference evidence="2" key="1">
    <citation type="journal article" date="2007" name="Nature">
        <title>The grapevine genome sequence suggests ancestral hexaploidization in major angiosperm phyla.</title>
        <authorList>
            <consortium name="The French-Italian Public Consortium for Grapevine Genome Characterization."/>
            <person name="Jaillon O."/>
            <person name="Aury J.-M."/>
            <person name="Noel B."/>
            <person name="Policriti A."/>
            <person name="Clepet C."/>
            <person name="Casagrande A."/>
            <person name="Choisne N."/>
            <person name="Aubourg S."/>
            <person name="Vitulo N."/>
            <person name="Jubin C."/>
            <person name="Vezzi A."/>
            <person name="Legeai F."/>
            <person name="Hugueney P."/>
            <person name="Dasilva C."/>
            <person name="Horner D."/>
            <person name="Mica E."/>
            <person name="Jublot D."/>
            <person name="Poulain J."/>
            <person name="Bruyere C."/>
            <person name="Billault A."/>
            <person name="Segurens B."/>
            <person name="Gouyvenoux M."/>
            <person name="Ugarte E."/>
            <person name="Cattonaro F."/>
            <person name="Anthouard V."/>
            <person name="Vico V."/>
            <person name="Del Fabbro C."/>
            <person name="Alaux M."/>
            <person name="Di Gaspero G."/>
            <person name="Dumas V."/>
            <person name="Felice N."/>
            <person name="Paillard S."/>
            <person name="Juman I."/>
            <person name="Moroldo M."/>
            <person name="Scalabrin S."/>
            <person name="Canaguier A."/>
            <person name="Le Clainche I."/>
            <person name="Malacrida G."/>
            <person name="Durand E."/>
            <person name="Pesole G."/>
            <person name="Laucou V."/>
            <person name="Chatelet P."/>
            <person name="Merdinoglu D."/>
            <person name="Delledonne M."/>
            <person name="Pezzotti M."/>
            <person name="Lecharny A."/>
            <person name="Scarpelli C."/>
            <person name="Artiguenave F."/>
            <person name="Pe M.E."/>
            <person name="Valle G."/>
            <person name="Morgante M."/>
            <person name="Caboche M."/>
            <person name="Adam-Blondon A.-F."/>
            <person name="Weissenbach J."/>
            <person name="Quetier F."/>
            <person name="Wincker P."/>
        </authorList>
    </citation>
    <scope>NUCLEOTIDE SEQUENCE [LARGE SCALE GENOMIC DNA]</scope>
    <source>
        <strain evidence="2">cv. Pinot noir / PN40024</strain>
    </source>
</reference>
<name>F6H929_VITVI</name>
<sequence length="55" mass="5676">MSSTKEGFSSISEMTATIVVHGADLDGGLGAGFGIKVKTLPLSELGSHKLMENEP</sequence>
<dbReference type="PaxDb" id="29760-VIT_12s0034g02300.t01"/>